<dbReference type="EMBL" id="JBHUFF010000013">
    <property type="protein sequence ID" value="MFD1799541.1"/>
    <property type="molecule type" value="Genomic_DNA"/>
</dbReference>
<dbReference type="InterPro" id="IPR033922">
    <property type="entry name" value="NAD_bind_Glu_DH"/>
</dbReference>
<dbReference type="Proteomes" id="UP001597285">
    <property type="component" value="Unassembled WGS sequence"/>
</dbReference>
<feature type="domain" description="Glutamate/phenylalanine/leucine/valine/L-tryptophan dehydrogenase C-terminal" evidence="7">
    <location>
        <begin position="205"/>
        <end position="446"/>
    </location>
</feature>
<dbReference type="SMART" id="SM00839">
    <property type="entry name" value="ELFV_dehydrog"/>
    <property type="match status" value="1"/>
</dbReference>
<dbReference type="Pfam" id="PF02812">
    <property type="entry name" value="ELFV_dehydrog_N"/>
    <property type="match status" value="1"/>
</dbReference>
<dbReference type="PROSITE" id="PS00074">
    <property type="entry name" value="GLFV_DEHYDROGENASE"/>
    <property type="match status" value="1"/>
</dbReference>
<dbReference type="InterPro" id="IPR006095">
    <property type="entry name" value="Glu/Leu/Phe/Val/Trp_DH"/>
</dbReference>
<dbReference type="Gene3D" id="1.10.285.10">
    <property type="entry name" value="Glutamate Dehydrogenase, chain A, domain 3"/>
    <property type="match status" value="2"/>
</dbReference>
<evidence type="ECO:0000256" key="6">
    <source>
        <dbReference type="RuleBase" id="RU004417"/>
    </source>
</evidence>
<comment type="similarity">
    <text evidence="1 5 6">Belongs to the Glu/Leu/Phe/Val dehydrogenases family.</text>
</comment>
<dbReference type="InterPro" id="IPR050724">
    <property type="entry name" value="Glu_Leu_Phe_Val_DH"/>
</dbReference>
<evidence type="ECO:0000313" key="8">
    <source>
        <dbReference type="EMBL" id="MFD1799541.1"/>
    </source>
</evidence>
<evidence type="ECO:0000256" key="1">
    <source>
        <dbReference type="ARBA" id="ARBA00006382"/>
    </source>
</evidence>
<dbReference type="SUPFAM" id="SSF51735">
    <property type="entry name" value="NAD(P)-binding Rossmann-fold domains"/>
    <property type="match status" value="1"/>
</dbReference>
<gene>
    <name evidence="8" type="primary">gdhA</name>
    <name evidence="8" type="ORF">ACFSBK_06710</name>
</gene>
<dbReference type="InterPro" id="IPR046346">
    <property type="entry name" value="Aminoacid_DH-like_N_sf"/>
</dbReference>
<evidence type="ECO:0000259" key="7">
    <source>
        <dbReference type="SMART" id="SM00839"/>
    </source>
</evidence>
<dbReference type="PIRSF" id="PIRSF000185">
    <property type="entry name" value="Glu_DH"/>
    <property type="match status" value="1"/>
</dbReference>
<name>A0ABW4NP52_9LACT</name>
<dbReference type="Gene3D" id="3.40.50.10860">
    <property type="entry name" value="Leucine Dehydrogenase, chain A, domain 1"/>
    <property type="match status" value="1"/>
</dbReference>
<comment type="subunit">
    <text evidence="2">Homohexamer.</text>
</comment>
<evidence type="ECO:0000256" key="2">
    <source>
        <dbReference type="ARBA" id="ARBA00011643"/>
    </source>
</evidence>
<proteinExistence type="inferred from homology"/>
<dbReference type="Pfam" id="PF00208">
    <property type="entry name" value="ELFV_dehydrog"/>
    <property type="match status" value="1"/>
</dbReference>
<reference evidence="9" key="1">
    <citation type="journal article" date="2019" name="Int. J. Syst. Evol. Microbiol.">
        <title>The Global Catalogue of Microorganisms (GCM) 10K type strain sequencing project: providing services to taxonomists for standard genome sequencing and annotation.</title>
        <authorList>
            <consortium name="The Broad Institute Genomics Platform"/>
            <consortium name="The Broad Institute Genome Sequencing Center for Infectious Disease"/>
            <person name="Wu L."/>
            <person name="Ma J."/>
        </authorList>
    </citation>
    <scope>NUCLEOTIDE SEQUENCE [LARGE SCALE GENOMIC DNA]</scope>
    <source>
        <strain evidence="9">KCTC 42143</strain>
    </source>
</reference>
<dbReference type="SUPFAM" id="SSF53223">
    <property type="entry name" value="Aminoacid dehydrogenase-like, N-terminal domain"/>
    <property type="match status" value="1"/>
</dbReference>
<dbReference type="InterPro" id="IPR036291">
    <property type="entry name" value="NAD(P)-bd_dom_sf"/>
</dbReference>
<dbReference type="RefSeq" id="WP_058918275.1">
    <property type="nucleotide sequence ID" value="NZ_JBHSQC010000025.1"/>
</dbReference>
<accession>A0ABW4NP52</accession>
<dbReference type="PANTHER" id="PTHR43571:SF1">
    <property type="entry name" value="NADP-SPECIFIC GLUTAMATE DEHYDROGENASE 1-RELATED"/>
    <property type="match status" value="1"/>
</dbReference>
<evidence type="ECO:0000256" key="4">
    <source>
        <dbReference type="ARBA" id="ARBA00023002"/>
    </source>
</evidence>
<organism evidence="8 9">
    <name type="scientific">Carnobacterium antarcticum</name>
    <dbReference type="NCBI Taxonomy" id="2126436"/>
    <lineage>
        <taxon>Bacteria</taxon>
        <taxon>Bacillati</taxon>
        <taxon>Bacillota</taxon>
        <taxon>Bacilli</taxon>
        <taxon>Lactobacillales</taxon>
        <taxon>Carnobacteriaceae</taxon>
        <taxon>Carnobacterium</taxon>
    </lineage>
</organism>
<dbReference type="GO" id="GO:0004354">
    <property type="term" value="F:glutamate dehydrogenase (NADP+) activity"/>
    <property type="evidence" value="ECO:0007669"/>
    <property type="project" value="UniProtKB-EC"/>
</dbReference>
<protein>
    <recommendedName>
        <fullName evidence="3 5">Glutamate dehydrogenase</fullName>
    </recommendedName>
</protein>
<dbReference type="InterPro" id="IPR006097">
    <property type="entry name" value="Glu/Leu/Phe/Val/Trp_DH_dimer"/>
</dbReference>
<evidence type="ECO:0000256" key="5">
    <source>
        <dbReference type="PIRNR" id="PIRNR000185"/>
    </source>
</evidence>
<evidence type="ECO:0000256" key="3">
    <source>
        <dbReference type="ARBA" id="ARBA00012896"/>
    </source>
</evidence>
<dbReference type="CDD" id="cd05313">
    <property type="entry name" value="NAD_bind_2_Glu_DH"/>
    <property type="match status" value="1"/>
</dbReference>
<comment type="caution">
    <text evidence="8">The sequence shown here is derived from an EMBL/GenBank/DDBJ whole genome shotgun (WGS) entry which is preliminary data.</text>
</comment>
<dbReference type="Gene3D" id="3.40.50.720">
    <property type="entry name" value="NAD(P)-binding Rossmann-like Domain"/>
    <property type="match status" value="1"/>
</dbReference>
<dbReference type="InterPro" id="IPR033524">
    <property type="entry name" value="Glu/Leu/Phe/Val_DH_AS"/>
</dbReference>
<keyword evidence="9" id="KW-1185">Reference proteome</keyword>
<dbReference type="PRINTS" id="PR00082">
    <property type="entry name" value="GLFDHDRGNASE"/>
</dbReference>
<dbReference type="InterPro" id="IPR006096">
    <property type="entry name" value="Glu/Leu/Phe/Val/Trp_DH_C"/>
</dbReference>
<dbReference type="PANTHER" id="PTHR43571">
    <property type="entry name" value="NADP-SPECIFIC GLUTAMATE DEHYDROGENASE 1-RELATED"/>
    <property type="match status" value="1"/>
</dbReference>
<dbReference type="InterPro" id="IPR014362">
    <property type="entry name" value="Glu_DH"/>
</dbReference>
<evidence type="ECO:0000313" key="9">
    <source>
        <dbReference type="Proteomes" id="UP001597285"/>
    </source>
</evidence>
<dbReference type="NCBIfam" id="NF006929">
    <property type="entry name" value="PRK09414.1"/>
    <property type="match status" value="1"/>
</dbReference>
<sequence length="448" mass="49472">MEEAKKYIDEVYTKLISRDPNQVEFLQAIQEFFSTIEPVFAAHPEFIEQNILERIVEPERIIQFRVPWTNDQGSVQVNRGFRVQFNSAIGPYKGGLRFHPSVNQSIIKFLGFEQIFKNSLTGLPIGGGKGGSDFDPKGKTDAEVMRFCQSFMTELQRHIGPDLDVPAGDIGVGGREIGYLYGQYKRLNAPHAGILTGKPLLLGGSLARTEATGYGVVYFMKEMLEDKGQTLENKKVVVSGSGNVAIYAIQKVQELGGTVIACSDSTGYIFDPIGIDYATVKQLKEVERKRIAEYVALHPTATYHTGSIWDLEEPYQIALPCATQNEINGRKAEQMLKQGVIAVAEGANMPADLEAIRVYRQARILYGPGKAANAGGVAVSALEMSQNSQRLSWSFEEVDEKLKEIMKAIYYEVRDTAAQYSTKDDFVAGANIAGFIKVAKTMIIQGVI</sequence>
<keyword evidence="4 5" id="KW-0560">Oxidoreductase</keyword>